<dbReference type="InterPro" id="IPR021109">
    <property type="entry name" value="Peptidase_aspartic_dom_sf"/>
</dbReference>
<dbReference type="Proteomes" id="UP000266723">
    <property type="component" value="Unassembled WGS sequence"/>
</dbReference>
<dbReference type="InterPro" id="IPR018247">
    <property type="entry name" value="EF_Hand_1_Ca_BS"/>
</dbReference>
<name>A0ABQ7EX56_BRACR</name>
<proteinExistence type="predicted"/>
<dbReference type="PANTHER" id="PTHR33067:SF31">
    <property type="entry name" value="RNA-DIRECTED DNA POLYMERASE"/>
    <property type="match status" value="1"/>
</dbReference>
<reference evidence="2 3" key="1">
    <citation type="journal article" date="2020" name="BMC Genomics">
        <title>Intraspecific diversification of the crop wild relative Brassica cretica Lam. using demographic model selection.</title>
        <authorList>
            <person name="Kioukis A."/>
            <person name="Michalopoulou V.A."/>
            <person name="Briers L."/>
            <person name="Pirintsos S."/>
            <person name="Studholme D.J."/>
            <person name="Pavlidis P."/>
            <person name="Sarris P.F."/>
        </authorList>
    </citation>
    <scope>NUCLEOTIDE SEQUENCE [LARGE SCALE GENOMIC DNA]</scope>
    <source>
        <strain evidence="3">cv. PFS-1207/04</strain>
    </source>
</reference>
<gene>
    <name evidence="2" type="ORF">DY000_02048956</name>
</gene>
<comment type="caution">
    <text evidence="2">The sequence shown here is derived from an EMBL/GenBank/DDBJ whole genome shotgun (WGS) entry which is preliminary data.</text>
</comment>
<feature type="region of interest" description="Disordered" evidence="1">
    <location>
        <begin position="446"/>
        <end position="475"/>
    </location>
</feature>
<organism evidence="2 3">
    <name type="scientific">Brassica cretica</name>
    <name type="common">Mustard</name>
    <dbReference type="NCBI Taxonomy" id="69181"/>
    <lineage>
        <taxon>Eukaryota</taxon>
        <taxon>Viridiplantae</taxon>
        <taxon>Streptophyta</taxon>
        <taxon>Embryophyta</taxon>
        <taxon>Tracheophyta</taxon>
        <taxon>Spermatophyta</taxon>
        <taxon>Magnoliopsida</taxon>
        <taxon>eudicotyledons</taxon>
        <taxon>Gunneridae</taxon>
        <taxon>Pentapetalae</taxon>
        <taxon>rosids</taxon>
        <taxon>malvids</taxon>
        <taxon>Brassicales</taxon>
        <taxon>Brassicaceae</taxon>
        <taxon>Brassiceae</taxon>
        <taxon>Brassica</taxon>
    </lineage>
</organism>
<evidence type="ECO:0000256" key="1">
    <source>
        <dbReference type="SAM" id="MobiDB-lite"/>
    </source>
</evidence>
<dbReference type="Gene3D" id="2.40.70.10">
    <property type="entry name" value="Acid Proteases"/>
    <property type="match status" value="1"/>
</dbReference>
<dbReference type="PROSITE" id="PS00018">
    <property type="entry name" value="EF_HAND_1"/>
    <property type="match status" value="1"/>
</dbReference>
<keyword evidence="3" id="KW-1185">Reference proteome</keyword>
<protein>
    <recommendedName>
        <fullName evidence="4">Aspartic peptidase DDI1-type domain-containing protein</fullName>
    </recommendedName>
</protein>
<evidence type="ECO:0000313" key="3">
    <source>
        <dbReference type="Proteomes" id="UP000266723"/>
    </source>
</evidence>
<evidence type="ECO:0008006" key="4">
    <source>
        <dbReference type="Google" id="ProtNLM"/>
    </source>
</evidence>
<sequence length="741" mass="84635">MFFRETRETEEDIRRMFCEAREKMRMMITLKKKSDPGQFPIPCTVKGIEFPYALCDTGASVSILPRVMADHLGLQVEPSQELFTFVDCSQRNSGEIVRDLDVQIESSSSCLGKNTFQPSVVGESRPSIDTNHSQLIDINNTTSIDICPKPKTTVSEKDKSDNQYLTPDKFDIFKDPDGYARAIDGLGAVCNLQINQVCLTLIDPNAHYDPIPVKKPQTTSRRINDPGIIAASHCGAEYETEYSASIETHTATSIDSHHQILTNNAYFPSIDTNVDATRDRDYSIGSWAYNRYHESYAVETTYRDQGDDELIEEFTYEDLLNMQRRNETDQNQAASAWERTRFSHPIDRESCPSIDINNTTSIDIRPKLKTTVSEKDKSDNQYLTPDEFDIFRNPDGYARAIDGRTLHVSREDIADILQTANGADNLFIHQRNIPEHKQKATKEFNNTAGGTKKSFKQRTRHPTQPSIDVDAPTSVDRMPEFGRRAFDLLDTRRFYWEEKDEDIRRLLERASRDEPSYICLPEHASSFTQTKLVPEIYTKDEINEMFYEYQLADDLHGGYEARHSQNSERDRHCLTYIDRQPLPHIDRQSLQHIDRQPHTSIEEKIDGRCDDIYFPMDLSISALTSMIEAIQGEFVEIQSYIARRPEASPSIDRRNSKSTNIHQSLVHGSTSAKKIWRLVSQQVPTFNITSPITSKVKLNDYNKALSGRQPTIRTSPASTDINILTSVDIHSGLVYRSNSLH</sequence>
<accession>A0ABQ7EX56</accession>
<dbReference type="EMBL" id="QGKV02000297">
    <property type="protein sequence ID" value="KAF3607860.1"/>
    <property type="molecule type" value="Genomic_DNA"/>
</dbReference>
<evidence type="ECO:0000313" key="2">
    <source>
        <dbReference type="EMBL" id="KAF3607860.1"/>
    </source>
</evidence>
<dbReference type="PANTHER" id="PTHR33067">
    <property type="entry name" value="RNA-DIRECTED DNA POLYMERASE-RELATED"/>
    <property type="match status" value="1"/>
</dbReference>